<dbReference type="EC" id="2.1.1.197" evidence="1"/>
<dbReference type="Pfam" id="PF13489">
    <property type="entry name" value="Methyltransf_23"/>
    <property type="match status" value="1"/>
</dbReference>
<name>A0A7W6FXD1_9SPHN</name>
<dbReference type="SUPFAM" id="SSF53335">
    <property type="entry name" value="S-adenosyl-L-methionine-dependent methyltransferases"/>
    <property type="match status" value="1"/>
</dbReference>
<proteinExistence type="predicted"/>
<evidence type="ECO:0000313" key="2">
    <source>
        <dbReference type="Proteomes" id="UP000561459"/>
    </source>
</evidence>
<comment type="caution">
    <text evidence="1">The sequence shown here is derived from an EMBL/GenBank/DDBJ whole genome shotgun (WGS) entry which is preliminary data.</text>
</comment>
<dbReference type="Proteomes" id="UP000561459">
    <property type="component" value="Unassembled WGS sequence"/>
</dbReference>
<keyword evidence="2" id="KW-1185">Reference proteome</keyword>
<dbReference type="InterPro" id="IPR029063">
    <property type="entry name" value="SAM-dependent_MTases_sf"/>
</dbReference>
<dbReference type="GO" id="GO:0102130">
    <property type="term" value="F:malonyl-CoA methyltransferase activity"/>
    <property type="evidence" value="ECO:0007669"/>
    <property type="project" value="UniProtKB-EC"/>
</dbReference>
<dbReference type="PANTHER" id="PTHR43861:SF1">
    <property type="entry name" value="TRANS-ACONITATE 2-METHYLTRANSFERASE"/>
    <property type="match status" value="1"/>
</dbReference>
<organism evidence="1 2">
    <name type="scientific">Novosphingobium fluoreni</name>
    <dbReference type="NCBI Taxonomy" id="1391222"/>
    <lineage>
        <taxon>Bacteria</taxon>
        <taxon>Pseudomonadati</taxon>
        <taxon>Pseudomonadota</taxon>
        <taxon>Alphaproteobacteria</taxon>
        <taxon>Sphingomonadales</taxon>
        <taxon>Sphingomonadaceae</taxon>
        <taxon>Novosphingobium</taxon>
    </lineage>
</organism>
<keyword evidence="1" id="KW-0489">Methyltransferase</keyword>
<dbReference type="RefSeq" id="WP_288487681.1">
    <property type="nucleotide sequence ID" value="NZ_JACIDY010000002.1"/>
</dbReference>
<accession>A0A7W6FXD1</accession>
<gene>
    <name evidence="1" type="ORF">GGR39_000879</name>
</gene>
<dbReference type="EMBL" id="JACIDY010000002">
    <property type="protein sequence ID" value="MBB3939239.1"/>
    <property type="molecule type" value="Genomic_DNA"/>
</dbReference>
<dbReference type="Gene3D" id="3.40.50.150">
    <property type="entry name" value="Vaccinia Virus protein VP39"/>
    <property type="match status" value="1"/>
</dbReference>
<evidence type="ECO:0000313" key="1">
    <source>
        <dbReference type="EMBL" id="MBB3939239.1"/>
    </source>
</evidence>
<dbReference type="CDD" id="cd02440">
    <property type="entry name" value="AdoMet_MTases"/>
    <property type="match status" value="1"/>
</dbReference>
<dbReference type="AlphaFoldDB" id="A0A7W6FXD1"/>
<reference evidence="1 2" key="1">
    <citation type="submission" date="2020-08" db="EMBL/GenBank/DDBJ databases">
        <title>Genomic Encyclopedia of Type Strains, Phase IV (KMG-IV): sequencing the most valuable type-strain genomes for metagenomic binning, comparative biology and taxonomic classification.</title>
        <authorList>
            <person name="Goeker M."/>
        </authorList>
    </citation>
    <scope>NUCLEOTIDE SEQUENCE [LARGE SCALE GENOMIC DNA]</scope>
    <source>
        <strain evidence="1 2">DSM 27568</strain>
    </source>
</reference>
<keyword evidence="1" id="KW-0808">Transferase</keyword>
<sequence length="267" mass="28893">MRRRDPQLHRHAAMTAPEKALISRAFGGATDYDRYATVQRRIARDLAQRIAALDLPAAPRILEIGCGTGFLCLELQNLGVTGTWHLTDIAPQMLARARQRLGDGMTYAVLDGENGTPDGLPYDLICASLATQWFTDEPAALARWPAWLAPGGHIMVATLGAGTFAEWRAAHVMLGVEAGTPRFTPPSAFAALDLAEPAIVEHHREHHDSAPAFLRALRGIGATTADPDHHPLSAGALRRVMRQFEKAGAVASYEVMTCHLTRASTPI</sequence>
<dbReference type="PANTHER" id="PTHR43861">
    <property type="entry name" value="TRANS-ACONITATE 2-METHYLTRANSFERASE-RELATED"/>
    <property type="match status" value="1"/>
</dbReference>
<protein>
    <submittedName>
        <fullName evidence="1">Malonyl-CoA O-methyltransferase</fullName>
        <ecNumber evidence="1">2.1.1.197</ecNumber>
    </submittedName>
</protein>
<dbReference type="GO" id="GO:0032259">
    <property type="term" value="P:methylation"/>
    <property type="evidence" value="ECO:0007669"/>
    <property type="project" value="UniProtKB-KW"/>
</dbReference>